<dbReference type="CDD" id="cd00130">
    <property type="entry name" value="PAS"/>
    <property type="match status" value="1"/>
</dbReference>
<feature type="domain" description="CheR-type methyltransferase" evidence="11">
    <location>
        <begin position="203"/>
        <end position="463"/>
    </location>
</feature>
<dbReference type="Pfam" id="PF01739">
    <property type="entry name" value="CheR"/>
    <property type="match status" value="1"/>
</dbReference>
<name>Q2CEV6_OCEGH</name>
<dbReference type="EMBL" id="AAOT01000016">
    <property type="protein sequence ID" value="EAR51152.1"/>
    <property type="molecule type" value="Genomic_DNA"/>
</dbReference>
<dbReference type="InterPro" id="IPR000014">
    <property type="entry name" value="PAS"/>
</dbReference>
<evidence type="ECO:0000259" key="11">
    <source>
        <dbReference type="PROSITE" id="PS50123"/>
    </source>
</evidence>
<dbReference type="SUPFAM" id="SSF52738">
    <property type="entry name" value="Methylesterase CheB, C-terminal domain"/>
    <property type="match status" value="1"/>
</dbReference>
<evidence type="ECO:0000256" key="8">
    <source>
        <dbReference type="SAM" id="MobiDB-lite"/>
    </source>
</evidence>
<dbReference type="HOGENOM" id="CLU_000892_0_2_5"/>
<dbReference type="PROSITE" id="PS50122">
    <property type="entry name" value="CHEB"/>
    <property type="match status" value="1"/>
</dbReference>
<protein>
    <recommendedName>
        <fullName evidence="2">protein-glutamate O-methyltransferase</fullName>
        <ecNumber evidence="2">2.1.1.80</ecNumber>
    </recommendedName>
</protein>
<keyword evidence="7" id="KW-0175">Coiled coil</keyword>
<dbReference type="GO" id="GO:0000156">
    <property type="term" value="F:phosphorelay response regulator activity"/>
    <property type="evidence" value="ECO:0007669"/>
    <property type="project" value="InterPro"/>
</dbReference>
<evidence type="ECO:0000256" key="2">
    <source>
        <dbReference type="ARBA" id="ARBA00012534"/>
    </source>
</evidence>
<feature type="active site" evidence="6">
    <location>
        <position position="48"/>
    </location>
</feature>
<evidence type="ECO:0000256" key="4">
    <source>
        <dbReference type="ARBA" id="ARBA00022679"/>
    </source>
</evidence>
<dbReference type="InterPro" id="IPR022641">
    <property type="entry name" value="CheR_N"/>
</dbReference>
<dbReference type="InterPro" id="IPR035909">
    <property type="entry name" value="CheB_C"/>
</dbReference>
<dbReference type="GO" id="GO:0005737">
    <property type="term" value="C:cytoplasm"/>
    <property type="evidence" value="ECO:0007669"/>
    <property type="project" value="InterPro"/>
</dbReference>
<dbReference type="InterPro" id="IPR036804">
    <property type="entry name" value="CheR_N_sf"/>
</dbReference>
<dbReference type="eggNOG" id="COG1352">
    <property type="taxonomic scope" value="Bacteria"/>
</dbReference>
<dbReference type="CDD" id="cd16434">
    <property type="entry name" value="CheB-CheR_fusion"/>
    <property type="match status" value="1"/>
</dbReference>
<dbReference type="Gene3D" id="3.40.50.180">
    <property type="entry name" value="Methylesterase CheB, C-terminal domain"/>
    <property type="match status" value="1"/>
</dbReference>
<dbReference type="Gene3D" id="3.40.50.150">
    <property type="entry name" value="Vaccinia Virus protein VP39"/>
    <property type="match status" value="1"/>
</dbReference>
<comment type="catalytic activity">
    <reaction evidence="1">
        <text>L-glutamyl-[protein] + S-adenosyl-L-methionine = [protein]-L-glutamate 5-O-methyl ester + S-adenosyl-L-homocysteine</text>
        <dbReference type="Rhea" id="RHEA:24452"/>
        <dbReference type="Rhea" id="RHEA-COMP:10208"/>
        <dbReference type="Rhea" id="RHEA-COMP:10311"/>
        <dbReference type="ChEBI" id="CHEBI:29973"/>
        <dbReference type="ChEBI" id="CHEBI:57856"/>
        <dbReference type="ChEBI" id="CHEBI:59789"/>
        <dbReference type="ChEBI" id="CHEBI:82795"/>
        <dbReference type="EC" id="2.1.1.80"/>
    </reaction>
</comment>
<feature type="active site" evidence="6">
    <location>
        <position position="21"/>
    </location>
</feature>
<dbReference type="InterPro" id="IPR050903">
    <property type="entry name" value="Bact_Chemotaxis_MeTrfase"/>
</dbReference>
<dbReference type="PROSITE" id="PS50123">
    <property type="entry name" value="CHER"/>
    <property type="match status" value="1"/>
</dbReference>
<dbReference type="SMART" id="SM00138">
    <property type="entry name" value="MeTrc"/>
    <property type="match status" value="1"/>
</dbReference>
<dbReference type="eggNOG" id="COG2433">
    <property type="taxonomic scope" value="Bacteria"/>
</dbReference>
<feature type="active site" evidence="6">
    <location>
        <position position="141"/>
    </location>
</feature>
<dbReference type="OrthoDB" id="9816309at2"/>
<keyword evidence="4" id="KW-0808">Transferase</keyword>
<dbReference type="STRING" id="314256.OG2516_14795"/>
<dbReference type="GO" id="GO:0032259">
    <property type="term" value="P:methylation"/>
    <property type="evidence" value="ECO:0007669"/>
    <property type="project" value="UniProtKB-KW"/>
</dbReference>
<dbReference type="Proteomes" id="UP000003635">
    <property type="component" value="Unassembled WGS sequence"/>
</dbReference>
<dbReference type="InterPro" id="IPR000780">
    <property type="entry name" value="CheR_MeTrfase"/>
</dbReference>
<dbReference type="PANTHER" id="PTHR24422:SF27">
    <property type="entry name" value="PROTEIN-GLUTAMATE O-METHYLTRANSFERASE"/>
    <property type="match status" value="1"/>
</dbReference>
<dbReference type="InterPro" id="IPR013655">
    <property type="entry name" value="PAS_fold_3"/>
</dbReference>
<dbReference type="SUPFAM" id="SSF55785">
    <property type="entry name" value="PYP-like sensor domain (PAS domain)"/>
    <property type="match status" value="1"/>
</dbReference>
<evidence type="ECO:0000259" key="10">
    <source>
        <dbReference type="PROSITE" id="PS50122"/>
    </source>
</evidence>
<keyword evidence="13" id="KW-1185">Reference proteome</keyword>
<dbReference type="InterPro" id="IPR001610">
    <property type="entry name" value="PAC"/>
</dbReference>
<feature type="domain" description="CheB-type methylesterase" evidence="10">
    <location>
        <begin position="9"/>
        <end position="192"/>
    </location>
</feature>
<dbReference type="NCBIfam" id="TIGR00229">
    <property type="entry name" value="sensory_box"/>
    <property type="match status" value="1"/>
</dbReference>
<evidence type="ECO:0000256" key="3">
    <source>
        <dbReference type="ARBA" id="ARBA00022603"/>
    </source>
</evidence>
<evidence type="ECO:0000256" key="1">
    <source>
        <dbReference type="ARBA" id="ARBA00001541"/>
    </source>
</evidence>
<feature type="coiled-coil region" evidence="7">
    <location>
        <begin position="641"/>
        <end position="721"/>
    </location>
</feature>
<dbReference type="Pfam" id="PF08447">
    <property type="entry name" value="PAS_3"/>
    <property type="match status" value="1"/>
</dbReference>
<dbReference type="AlphaFoldDB" id="Q2CEV6"/>
<reference evidence="12 13" key="1">
    <citation type="journal article" date="2010" name="J. Bacteriol.">
        <title>Genome sequences of Oceanicola granulosus HTCC2516(T) and Oceanicola batsensis HTCC2597(TDelta).</title>
        <authorList>
            <person name="Thrash J.C."/>
            <person name="Cho J.C."/>
            <person name="Vergin K.L."/>
            <person name="Giovannoni S.J."/>
        </authorList>
    </citation>
    <scope>NUCLEOTIDE SEQUENCE [LARGE SCALE GENOMIC DNA]</scope>
    <source>
        <strain evidence="13">ATCC BAA-861 / DSM 15982 / KCTC 12143 / HTCC2516</strain>
    </source>
</reference>
<comment type="caution">
    <text evidence="12">The sequence shown here is derived from an EMBL/GenBank/DDBJ whole genome shotgun (WGS) entry which is preliminary data.</text>
</comment>
<keyword evidence="6" id="KW-0378">Hydrolase</keyword>
<dbReference type="CDD" id="cd02440">
    <property type="entry name" value="AdoMet_MTases"/>
    <property type="match status" value="1"/>
</dbReference>
<dbReference type="InterPro" id="IPR000700">
    <property type="entry name" value="PAS-assoc_C"/>
</dbReference>
<dbReference type="InterPro" id="IPR029063">
    <property type="entry name" value="SAM-dependent_MTases_sf"/>
</dbReference>
<dbReference type="Pfam" id="PF01339">
    <property type="entry name" value="CheB_methylest"/>
    <property type="match status" value="1"/>
</dbReference>
<evidence type="ECO:0000259" key="9">
    <source>
        <dbReference type="PROSITE" id="PS50113"/>
    </source>
</evidence>
<keyword evidence="5" id="KW-0949">S-adenosyl-L-methionine</keyword>
<dbReference type="PANTHER" id="PTHR24422">
    <property type="entry name" value="CHEMOTAXIS PROTEIN METHYLTRANSFERASE"/>
    <property type="match status" value="1"/>
</dbReference>
<dbReference type="InterPro" id="IPR022642">
    <property type="entry name" value="CheR_C"/>
</dbReference>
<dbReference type="Pfam" id="PF03705">
    <property type="entry name" value="CheR_N"/>
    <property type="match status" value="1"/>
</dbReference>
<feature type="region of interest" description="Disordered" evidence="8">
    <location>
        <begin position="475"/>
        <end position="501"/>
    </location>
</feature>
<evidence type="ECO:0000256" key="5">
    <source>
        <dbReference type="ARBA" id="ARBA00022691"/>
    </source>
</evidence>
<evidence type="ECO:0000313" key="12">
    <source>
        <dbReference type="EMBL" id="EAR51152.1"/>
    </source>
</evidence>
<dbReference type="PROSITE" id="PS50113">
    <property type="entry name" value="PAC"/>
    <property type="match status" value="1"/>
</dbReference>
<gene>
    <name evidence="12" type="ORF">OG2516_14795</name>
</gene>
<dbReference type="EC" id="2.1.1.80" evidence="2"/>
<dbReference type="GO" id="GO:0008983">
    <property type="term" value="F:protein-glutamate O-methyltransferase activity"/>
    <property type="evidence" value="ECO:0007669"/>
    <property type="project" value="UniProtKB-EC"/>
</dbReference>
<accession>Q2CEV6</accession>
<dbReference type="Gene3D" id="3.30.450.20">
    <property type="entry name" value="PAS domain"/>
    <property type="match status" value="2"/>
</dbReference>
<organism evidence="12 13">
    <name type="scientific">Oceanicola granulosus (strain ATCC BAA-861 / DSM 15982 / KCTC 12143 / HTCC2516)</name>
    <dbReference type="NCBI Taxonomy" id="314256"/>
    <lineage>
        <taxon>Bacteria</taxon>
        <taxon>Pseudomonadati</taxon>
        <taxon>Pseudomonadota</taxon>
        <taxon>Alphaproteobacteria</taxon>
        <taxon>Rhodobacterales</taxon>
        <taxon>Roseobacteraceae</taxon>
        <taxon>Oceanicola</taxon>
    </lineage>
</organism>
<dbReference type="SMART" id="SM00086">
    <property type="entry name" value="PAC"/>
    <property type="match status" value="1"/>
</dbReference>
<dbReference type="InterPro" id="IPR035965">
    <property type="entry name" value="PAS-like_dom_sf"/>
</dbReference>
<evidence type="ECO:0000256" key="7">
    <source>
        <dbReference type="SAM" id="Coils"/>
    </source>
</evidence>
<dbReference type="eggNOG" id="COG2201">
    <property type="taxonomic scope" value="Bacteria"/>
</dbReference>
<dbReference type="Gene3D" id="1.10.155.10">
    <property type="entry name" value="Chemotaxis receptor methyltransferase CheR, N-terminal domain"/>
    <property type="match status" value="1"/>
</dbReference>
<dbReference type="SUPFAM" id="SSF47757">
    <property type="entry name" value="Chemotaxis receptor methyltransferase CheR, N-terminal domain"/>
    <property type="match status" value="1"/>
</dbReference>
<sequence>MRDSDADAQTPPLRFVGIAASAGGLEAASLLMQNIPKSANAVYVIAQHMSPTHKSLLSTLIAHETDLPVAELRDDTEPLGDTIYVTPPNSDVTFEDGRLRLSEPSGHPAAPKPSADRLFKSLAAECGDKCVGIVLSGTGSDGSYGVQAIREAGGITIAQDPASAKYNGMPASAIETGCVDLTLTPEQIGQHLDKILASPRDFDSLRRLNEEPSKIADLLQILHARTRVDFREYKETTISRRITRRMAALGIDDYEKYVDHCRASEQEVDALHRDLLISVTRFFRDPEQFRQLRREIERLIGGREAPQLRIWVAGCATGEEAYSIAILVAEALGGPASLQKNKLQIFATDIDERALEVGRRGVYPISVVQDVPREYLEKYFVISGSELTVSSELRAVTLFSKHNIFQDPPFIKVDLVSLRNVLIYFNASLQERVLNRILYALAPDGLLFLGTAESVGNLDTWFEARARADKIYGKRRSGQRPSFGSLGSGGGQSALARAADPRDVKAQDEGTMFDALARSVAPNGFLATKNGDIVRVFGDISRFIQVTEQSALSLNLRLLSATIRDEATSLMAIALKTREMRPGRWHDFETVGANRARLLCFPVASPSGGEDHCLFAIHTRLERSERTDIESLSADERTAYVSRIEAEMRSTREALQQTVEELQTSNEELQSVNEEMQSTNEEMQATNEELETSNEELQATNEELITVNEEMQVNAAELQRVSTELAAILCASPYVVVVVDQALIVRRASDRALQMFDIGRLPTTGFHLSQCALPPEFPSLTKIASEVFKLRTPRTLSLESGGIAYAITFTPYTDSLGQLMGQMITVVEVDMLTFDALSDLIRDMSGASHWRYNLRTGRFAWSGRVAEIYGLGHGDSEPGLSETIGSYHPDDAPRVAEMFDACLQDGTPFSYEARLLRKDGRVAHVEASGALVRDRHGEPAYMVGVFRETAPLIRAELLGREQAALEDRLEFGHFIHDTANGESRWSDGLRRLLGVDDATPASLNALTERLHPDEREMVAGLLAKAERDALPVAARARLDGPEGLDLLCEIHAQVRTAQSGEVTHLFGSLRALPEGESGPIGLKNI</sequence>
<dbReference type="GO" id="GO:0008984">
    <property type="term" value="F:protein-glutamate methylesterase activity"/>
    <property type="evidence" value="ECO:0007669"/>
    <property type="project" value="InterPro"/>
</dbReference>
<dbReference type="InterPro" id="IPR000673">
    <property type="entry name" value="Sig_transdc_resp-reg_Me-estase"/>
</dbReference>
<evidence type="ECO:0000313" key="13">
    <source>
        <dbReference type="Proteomes" id="UP000003635"/>
    </source>
</evidence>
<dbReference type="GO" id="GO:0006935">
    <property type="term" value="P:chemotaxis"/>
    <property type="evidence" value="ECO:0007669"/>
    <property type="project" value="UniProtKB-UniRule"/>
</dbReference>
<keyword evidence="6" id="KW-0145">Chemotaxis</keyword>
<evidence type="ECO:0000256" key="6">
    <source>
        <dbReference type="PROSITE-ProRule" id="PRU00050"/>
    </source>
</evidence>
<proteinExistence type="predicted"/>
<dbReference type="SUPFAM" id="SSF53335">
    <property type="entry name" value="S-adenosyl-L-methionine-dependent methyltransferases"/>
    <property type="match status" value="1"/>
</dbReference>
<feature type="domain" description="PAC" evidence="9">
    <location>
        <begin position="909"/>
        <end position="961"/>
    </location>
</feature>
<keyword evidence="3" id="KW-0489">Methyltransferase</keyword>
<dbReference type="RefSeq" id="WP_007256474.1">
    <property type="nucleotide sequence ID" value="NZ_CH724108.1"/>
</dbReference>
<dbReference type="PRINTS" id="PR00996">
    <property type="entry name" value="CHERMTFRASE"/>
</dbReference>